<dbReference type="EMBL" id="MLJW01000152">
    <property type="protein sequence ID" value="OIQ96246.1"/>
    <property type="molecule type" value="Genomic_DNA"/>
</dbReference>
<evidence type="ECO:0000313" key="1">
    <source>
        <dbReference type="EMBL" id="OIQ96246.1"/>
    </source>
</evidence>
<sequence length="158" mass="16280">MRRSSAINWLIVLAVLLLATAALAQTAGTVTHLSGSLVVKKANDDMLISLIKGGSRSVTGLLGKRNPAKEKMNTLTATIGIRGTHFGLPMYQNDCGNIPRISGKPPENGLPIDVAAGAIQMSNQAGQQIISAGPFGFVGSIATPPIGKHNGASPCVVQ</sequence>
<dbReference type="AlphaFoldDB" id="A0A1J5RJK5"/>
<protein>
    <submittedName>
        <fullName evidence="1">Uncharacterized protein</fullName>
    </submittedName>
</protein>
<comment type="caution">
    <text evidence="1">The sequence shown here is derived from an EMBL/GenBank/DDBJ whole genome shotgun (WGS) entry which is preliminary data.</text>
</comment>
<gene>
    <name evidence="1" type="ORF">GALL_217630</name>
</gene>
<proteinExistence type="predicted"/>
<reference evidence="1" key="1">
    <citation type="submission" date="2016-10" db="EMBL/GenBank/DDBJ databases">
        <title>Sequence of Gallionella enrichment culture.</title>
        <authorList>
            <person name="Poehlein A."/>
            <person name="Muehling M."/>
            <person name="Daniel R."/>
        </authorList>
    </citation>
    <scope>NUCLEOTIDE SEQUENCE</scope>
</reference>
<organism evidence="1">
    <name type="scientific">mine drainage metagenome</name>
    <dbReference type="NCBI Taxonomy" id="410659"/>
    <lineage>
        <taxon>unclassified sequences</taxon>
        <taxon>metagenomes</taxon>
        <taxon>ecological metagenomes</taxon>
    </lineage>
</organism>
<accession>A0A1J5RJK5</accession>
<name>A0A1J5RJK5_9ZZZZ</name>